<feature type="compositionally biased region" description="Polar residues" evidence="2">
    <location>
        <begin position="512"/>
        <end position="523"/>
    </location>
</feature>
<feature type="domain" description="Ubinuclein middle" evidence="5">
    <location>
        <begin position="275"/>
        <end position="494"/>
    </location>
</feature>
<dbReference type="EMBL" id="QMKO01001583">
    <property type="protein sequence ID" value="RTG88403.1"/>
    <property type="molecule type" value="Genomic_DNA"/>
</dbReference>
<dbReference type="Pfam" id="PF14075">
    <property type="entry name" value="UBN_AB"/>
    <property type="match status" value="1"/>
</dbReference>
<keyword evidence="7" id="KW-1185">Reference proteome</keyword>
<dbReference type="PANTHER" id="PTHR21669:SF28">
    <property type="entry name" value="YEMANUCLEIN"/>
    <property type="match status" value="1"/>
</dbReference>
<keyword evidence="1" id="KW-0597">Phosphoprotein</keyword>
<feature type="region of interest" description="Disordered" evidence="2">
    <location>
        <begin position="238"/>
        <end position="267"/>
    </location>
</feature>
<evidence type="ECO:0000256" key="1">
    <source>
        <dbReference type="ARBA" id="ARBA00022553"/>
    </source>
</evidence>
<dbReference type="STRING" id="6184.A0A430QL21"/>
<evidence type="ECO:0000313" key="7">
    <source>
        <dbReference type="Proteomes" id="UP000290809"/>
    </source>
</evidence>
<feature type="region of interest" description="Disordered" evidence="2">
    <location>
        <begin position="860"/>
        <end position="905"/>
    </location>
</feature>
<dbReference type="Proteomes" id="UP000290809">
    <property type="component" value="Unassembled WGS sequence"/>
</dbReference>
<feature type="region of interest" description="Disordered" evidence="2">
    <location>
        <begin position="512"/>
        <end position="560"/>
    </location>
</feature>
<dbReference type="InterPro" id="IPR014840">
    <property type="entry name" value="HRD"/>
</dbReference>
<feature type="compositionally biased region" description="Polar residues" evidence="2">
    <location>
        <begin position="404"/>
        <end position="423"/>
    </location>
</feature>
<keyword evidence="3" id="KW-0472">Membrane</keyword>
<proteinExistence type="predicted"/>
<feature type="domain" description="Hpc2-related" evidence="4">
    <location>
        <begin position="106"/>
        <end position="156"/>
    </location>
</feature>
<feature type="compositionally biased region" description="Polar residues" evidence="2">
    <location>
        <begin position="539"/>
        <end position="560"/>
    </location>
</feature>
<gene>
    <name evidence="6" type="ORF">DC041_0001338</name>
</gene>
<feature type="compositionally biased region" description="Polar residues" evidence="2">
    <location>
        <begin position="896"/>
        <end position="905"/>
    </location>
</feature>
<organism evidence="6 7">
    <name type="scientific">Schistosoma bovis</name>
    <name type="common">Blood fluke</name>
    <dbReference type="NCBI Taxonomy" id="6184"/>
    <lineage>
        <taxon>Eukaryota</taxon>
        <taxon>Metazoa</taxon>
        <taxon>Spiralia</taxon>
        <taxon>Lophotrochozoa</taxon>
        <taxon>Platyhelminthes</taxon>
        <taxon>Trematoda</taxon>
        <taxon>Digenea</taxon>
        <taxon>Strigeidida</taxon>
        <taxon>Schistosomatoidea</taxon>
        <taxon>Schistosomatidae</taxon>
        <taxon>Schistosoma</taxon>
    </lineage>
</organism>
<accession>A0A430QL21</accession>
<dbReference type="AlphaFoldDB" id="A0A430QL21"/>
<evidence type="ECO:0000313" key="6">
    <source>
        <dbReference type="EMBL" id="RTG88403.1"/>
    </source>
</evidence>
<keyword evidence="3" id="KW-0812">Transmembrane</keyword>
<dbReference type="GO" id="GO:0006325">
    <property type="term" value="P:chromatin organization"/>
    <property type="evidence" value="ECO:0007669"/>
    <property type="project" value="TreeGrafter"/>
</dbReference>
<dbReference type="PANTHER" id="PTHR21669">
    <property type="entry name" value="CAPZ-INTERACTING PROTEIN AND RELATED PROTEINS"/>
    <property type="match status" value="1"/>
</dbReference>
<sequence length="905" mass="99525">MHSEANEKTVVFEISLPDDEGCHECSYLELFQQHLVLSRNMFIISLLFCLTVSTIFIFESNNNQKNGDNPFASSEAAEEKKLSDLAKALERKYGTMVTMKNSGKHKRVRIDDFLDPGDGYDTQDSFIDDSEAIDVFVAPNISTKFGGYFVHQGTVEGLEDQSAKIEAPWSARILTNTNSSQNVMRKKNKSKELLDKAVKRLSTPNAFKPKLFLSEPRTQMRNLDSLFDEVLYTSTASEQDSNAKGIESCEDPNDRNDSSVVTAKSSCDMGKPKVLPENLPPDIVACLNNLTELNKHGTNQRRTLGKPFDTELLKLDIKLKELMINQSVRSDVFSYLESHLQLKHKAVMRRLKRLKEDKQEQRMNPLLDALGEAISSSMPPIIESYTRDKEVHLERIKAWQTENLQSGSDLNDNQGVNGSSDGSLSKRPPKPGPPKKIYRWNSECRQLFDKIILCRLESYKLLNIKGSAEDYLRRLFPTLIQLWPDGWITNAALWRTGLPIFQKFCSDNGLSNSTSASQSLARPTNNNSNHNSSTHANNGRSHNSPSSANTTPLPDSNALSQQNSPVVIVPHISPNISVSTVSKTVPKVPDHVVSNSSPRTSLSVVCSPKSSPHLVPVTKHCQSLPTAHSPTQPINRPNFRITPSSVAQSSIHSKTVNTKTPVTVCVDTGTSRFSYVLQSTTASISPNSLVVPVSTSTSQNSQLNRTPILQNEAVIGRTANPGIPLRLVSSSSSNPVATILVSKAVQLNSELGKSTVINPVAMKRQSYPQCQSSQQAPTAQLKVNELGKSMVSVNDGFPKPYAPNVPSNFPHDSNKFSQQITHQSAAVALSSQQIDQLQHRALSSTGRVGLSLNPTIGAASTLLFPPQPPPAHQSKYQSLSSQKEDPRENIIGSIPSAHSSNNQKL</sequence>
<dbReference type="Pfam" id="PF08729">
    <property type="entry name" value="HUN"/>
    <property type="match status" value="1"/>
</dbReference>
<evidence type="ECO:0000259" key="5">
    <source>
        <dbReference type="Pfam" id="PF14075"/>
    </source>
</evidence>
<keyword evidence="3" id="KW-1133">Transmembrane helix</keyword>
<comment type="caution">
    <text evidence="6">The sequence shown here is derived from an EMBL/GenBank/DDBJ whole genome shotgun (WGS) entry which is preliminary data.</text>
</comment>
<protein>
    <submittedName>
        <fullName evidence="6">Ubinuclein</fullName>
    </submittedName>
</protein>
<feature type="region of interest" description="Disordered" evidence="2">
    <location>
        <begin position="404"/>
        <end position="438"/>
    </location>
</feature>
<evidence type="ECO:0000259" key="4">
    <source>
        <dbReference type="Pfam" id="PF08729"/>
    </source>
</evidence>
<evidence type="ECO:0000256" key="3">
    <source>
        <dbReference type="SAM" id="Phobius"/>
    </source>
</evidence>
<feature type="transmembrane region" description="Helical" evidence="3">
    <location>
        <begin position="41"/>
        <end position="58"/>
    </location>
</feature>
<name>A0A430QL21_SCHBO</name>
<reference evidence="6 7" key="1">
    <citation type="journal article" date="2019" name="PLoS Pathog.">
        <title>Genome sequence of the bovine parasite Schistosoma bovis Tanzania.</title>
        <authorList>
            <person name="Oey H."/>
            <person name="Zakrzewski M."/>
            <person name="Gobert G."/>
            <person name="Gravermann K."/>
            <person name="Stoye J."/>
            <person name="Jones M."/>
            <person name="Mcmanus D."/>
            <person name="Krause L."/>
        </authorList>
    </citation>
    <scope>NUCLEOTIDE SEQUENCE [LARGE SCALE GENOMIC DNA]</scope>
    <source>
        <strain evidence="6 7">TAN1997</strain>
    </source>
</reference>
<dbReference type="GO" id="GO:0005634">
    <property type="term" value="C:nucleus"/>
    <property type="evidence" value="ECO:0007669"/>
    <property type="project" value="TreeGrafter"/>
</dbReference>
<evidence type="ECO:0000256" key="2">
    <source>
        <dbReference type="SAM" id="MobiDB-lite"/>
    </source>
</evidence>
<dbReference type="InterPro" id="IPR026947">
    <property type="entry name" value="UBN_middle_dom"/>
</dbReference>
<feature type="compositionally biased region" description="Low complexity" evidence="2">
    <location>
        <begin position="524"/>
        <end position="538"/>
    </location>
</feature>